<dbReference type="InterPro" id="IPR020904">
    <property type="entry name" value="Sc_DH/Rdtase_CS"/>
</dbReference>
<dbReference type="PRINTS" id="PR00081">
    <property type="entry name" value="GDHRDH"/>
</dbReference>
<keyword evidence="5" id="KW-1185">Reference proteome</keyword>
<dbReference type="PRINTS" id="PR00080">
    <property type="entry name" value="SDRFAMILY"/>
</dbReference>
<organism evidence="4 5">
    <name type="scientific">Pontibacter diazotrophicus</name>
    <dbReference type="NCBI Taxonomy" id="1400979"/>
    <lineage>
        <taxon>Bacteria</taxon>
        <taxon>Pseudomonadati</taxon>
        <taxon>Bacteroidota</taxon>
        <taxon>Cytophagia</taxon>
        <taxon>Cytophagales</taxon>
        <taxon>Hymenobacteraceae</taxon>
        <taxon>Pontibacter</taxon>
    </lineage>
</organism>
<evidence type="ECO:0000256" key="1">
    <source>
        <dbReference type="ARBA" id="ARBA00006484"/>
    </source>
</evidence>
<dbReference type="InterPro" id="IPR036291">
    <property type="entry name" value="NAD(P)-bd_dom_sf"/>
</dbReference>
<dbReference type="OrthoDB" id="9808814at2"/>
<proteinExistence type="inferred from homology"/>
<dbReference type="SUPFAM" id="SSF51735">
    <property type="entry name" value="NAD(P)-binding Rossmann-fold domains"/>
    <property type="match status" value="1"/>
</dbReference>
<gene>
    <name evidence="4" type="ORF">DXT99_22890</name>
</gene>
<protein>
    <submittedName>
        <fullName evidence="4">SDR family NAD(P)-dependent oxidoreductase</fullName>
    </submittedName>
</protein>
<reference evidence="5" key="1">
    <citation type="submission" date="2018-08" db="EMBL/GenBank/DDBJ databases">
        <authorList>
            <person name="Liu Z.-W."/>
            <person name="Du Z.-J."/>
        </authorList>
    </citation>
    <scope>NUCLEOTIDE SEQUENCE [LARGE SCALE GENOMIC DNA]</scope>
    <source>
        <strain evidence="5">H4X</strain>
    </source>
</reference>
<evidence type="ECO:0000256" key="2">
    <source>
        <dbReference type="ARBA" id="ARBA00023002"/>
    </source>
</evidence>
<dbReference type="CDD" id="cd05339">
    <property type="entry name" value="17beta-HSDXI-like_SDR_c"/>
    <property type="match status" value="1"/>
</dbReference>
<dbReference type="EMBL" id="QRGR01000035">
    <property type="protein sequence ID" value="RDV11981.1"/>
    <property type="molecule type" value="Genomic_DNA"/>
</dbReference>
<sequence>MTQLRNSTILITGGASGIGRLMGLLSLQRGAKQLIIWDINRQNLLEVTAELQAMGYPVLPYEVDVANTAAVEAAAKRVLQETGPPDILINNAGIVVGKVFAAHSYADIANTLNINVLGVMAVTRAFLPAIIERGSGHVVNIASAASLIPNPRMSVYAASKWAVLGWSESFRLELEALKLDLHVTTVTPSYIDTGMFAGAKAPLLTPVLQPEEVADAILKAVEKNKILLRKPFIVHLIPLLRGLLPTRLFDLFVGRGFKAYSTMEGFVGHPANKTVPRHNSSLKV</sequence>
<dbReference type="AlphaFoldDB" id="A0A3D8L3I0"/>
<evidence type="ECO:0000256" key="3">
    <source>
        <dbReference type="RuleBase" id="RU000363"/>
    </source>
</evidence>
<name>A0A3D8L3I0_9BACT</name>
<dbReference type="InterPro" id="IPR002347">
    <property type="entry name" value="SDR_fam"/>
</dbReference>
<comment type="similarity">
    <text evidence="1 3">Belongs to the short-chain dehydrogenases/reductases (SDR) family.</text>
</comment>
<comment type="caution">
    <text evidence="4">The sequence shown here is derived from an EMBL/GenBank/DDBJ whole genome shotgun (WGS) entry which is preliminary data.</text>
</comment>
<keyword evidence="2" id="KW-0560">Oxidoreductase</keyword>
<dbReference type="PANTHER" id="PTHR24322">
    <property type="entry name" value="PKSB"/>
    <property type="match status" value="1"/>
</dbReference>
<dbReference type="PANTHER" id="PTHR24322:SF736">
    <property type="entry name" value="RETINOL DEHYDROGENASE 10"/>
    <property type="match status" value="1"/>
</dbReference>
<dbReference type="RefSeq" id="WP_115567922.1">
    <property type="nucleotide sequence ID" value="NZ_QRGR01000035.1"/>
</dbReference>
<evidence type="ECO:0000313" key="4">
    <source>
        <dbReference type="EMBL" id="RDV11981.1"/>
    </source>
</evidence>
<dbReference type="Proteomes" id="UP000256708">
    <property type="component" value="Unassembled WGS sequence"/>
</dbReference>
<dbReference type="GO" id="GO:0016616">
    <property type="term" value="F:oxidoreductase activity, acting on the CH-OH group of donors, NAD or NADP as acceptor"/>
    <property type="evidence" value="ECO:0007669"/>
    <property type="project" value="TreeGrafter"/>
</dbReference>
<dbReference type="Gene3D" id="3.40.50.720">
    <property type="entry name" value="NAD(P)-binding Rossmann-like Domain"/>
    <property type="match status" value="1"/>
</dbReference>
<dbReference type="PROSITE" id="PS00061">
    <property type="entry name" value="ADH_SHORT"/>
    <property type="match status" value="1"/>
</dbReference>
<evidence type="ECO:0000313" key="5">
    <source>
        <dbReference type="Proteomes" id="UP000256708"/>
    </source>
</evidence>
<accession>A0A3D8L3I0</accession>
<dbReference type="Pfam" id="PF00106">
    <property type="entry name" value="adh_short"/>
    <property type="match status" value="1"/>
</dbReference>